<keyword evidence="1" id="KW-0479">Metal-binding</keyword>
<feature type="compositionally biased region" description="Low complexity" evidence="2">
    <location>
        <begin position="449"/>
        <end position="460"/>
    </location>
</feature>
<protein>
    <recommendedName>
        <fullName evidence="3">RING-type domain-containing protein</fullName>
    </recommendedName>
</protein>
<dbReference type="EMBL" id="JADGMS010000011">
    <property type="protein sequence ID" value="KAF9672665.1"/>
    <property type="molecule type" value="Genomic_DNA"/>
</dbReference>
<name>A0A835MP59_9ROSI</name>
<dbReference type="GO" id="GO:0005737">
    <property type="term" value="C:cytoplasm"/>
    <property type="evidence" value="ECO:0007669"/>
    <property type="project" value="TreeGrafter"/>
</dbReference>
<proteinExistence type="predicted"/>
<feature type="compositionally biased region" description="Pro residues" evidence="2">
    <location>
        <begin position="479"/>
        <end position="488"/>
    </location>
</feature>
<keyword evidence="1" id="KW-0862">Zinc</keyword>
<feature type="domain" description="RING-type" evidence="3">
    <location>
        <begin position="59"/>
        <end position="102"/>
    </location>
</feature>
<evidence type="ECO:0000259" key="3">
    <source>
        <dbReference type="PROSITE" id="PS50089"/>
    </source>
</evidence>
<keyword evidence="1" id="KW-0863">Zinc-finger</keyword>
<feature type="compositionally biased region" description="Basic and acidic residues" evidence="2">
    <location>
        <begin position="138"/>
        <end position="153"/>
    </location>
</feature>
<feature type="region of interest" description="Disordered" evidence="2">
    <location>
        <begin position="415"/>
        <end position="501"/>
    </location>
</feature>
<dbReference type="AlphaFoldDB" id="A0A835MP59"/>
<evidence type="ECO:0000313" key="5">
    <source>
        <dbReference type="Proteomes" id="UP000657918"/>
    </source>
</evidence>
<evidence type="ECO:0000313" key="4">
    <source>
        <dbReference type="EMBL" id="KAF9672665.1"/>
    </source>
</evidence>
<dbReference type="InterPro" id="IPR039301">
    <property type="entry name" value="Sip5/DA2"/>
</dbReference>
<evidence type="ECO:0000256" key="1">
    <source>
        <dbReference type="PROSITE-ProRule" id="PRU00175"/>
    </source>
</evidence>
<sequence length="532" mass="59018">MGNKLGRRRQVVDERYTRPQGLYVHKDVDHKKLRKLILESKLAPCFPGDEDSCYDHEECPICFLYYPSLNRSRCCMKGICTECFLQMKNPNSTRPTQCPFCKTINYAVEYKGVKTKEEKGLEQIEEQRVIEAKIRMRQQELQDDQERTQKRSEMSSSSTNITPGELECGPAAVLSDRAPVESEEIVSSQYSIRHPLHSGGNRYIGSLVSSPHKFLIQVSDADCHFSNLYIKCSLNCRDDEFDLDLEDIMLMEAIWLSIQRRARNVCNFWDALAKLSCLTLLLAMDALDSHSELKQIPATIVDSVFSRSLLIKRITSKDLDLSLFSFAAMFFREAQENGRLKNPHCGPPEQFIMEARHASSAMAPLAGSSSSPSGGLACAIAALAERQQMVGESLVNNNGNMSSFNMLPSTSSFYNRQEQDTEDYSPAQSSSNVLPDCGMTVTRDDGDWGVDSGSDAADAGTTYASSETAEDAGGISALIPPPPPPPPDEIWGSFQNVSGPIPESFEEQMMLAMAVSLAEAQAMTSEPQSAWQ</sequence>
<accession>A0A835MP59</accession>
<dbReference type="PANTHER" id="PTHR31315:SF1">
    <property type="entry name" value="PROTEIN SIP5"/>
    <property type="match status" value="1"/>
</dbReference>
<evidence type="ECO:0000256" key="2">
    <source>
        <dbReference type="SAM" id="MobiDB-lite"/>
    </source>
</evidence>
<reference evidence="4 5" key="1">
    <citation type="submission" date="2020-10" db="EMBL/GenBank/DDBJ databases">
        <title>Plant Genome Project.</title>
        <authorList>
            <person name="Zhang R.-G."/>
        </authorList>
    </citation>
    <scope>NUCLEOTIDE SEQUENCE [LARGE SCALE GENOMIC DNA]</scope>
    <source>
        <strain evidence="4">FAFU-HL-1</strain>
        <tissue evidence="4">Leaf</tissue>
    </source>
</reference>
<keyword evidence="5" id="KW-1185">Reference proteome</keyword>
<dbReference type="OrthoDB" id="21471at2759"/>
<dbReference type="PROSITE" id="PS50089">
    <property type="entry name" value="ZF_RING_2"/>
    <property type="match status" value="1"/>
</dbReference>
<dbReference type="PANTHER" id="PTHR31315">
    <property type="entry name" value="PROTEIN SIP5"/>
    <property type="match status" value="1"/>
</dbReference>
<comment type="caution">
    <text evidence="4">The sequence shown here is derived from an EMBL/GenBank/DDBJ whole genome shotgun (WGS) entry which is preliminary data.</text>
</comment>
<dbReference type="InterPro" id="IPR001841">
    <property type="entry name" value="Znf_RING"/>
</dbReference>
<feature type="region of interest" description="Disordered" evidence="2">
    <location>
        <begin position="138"/>
        <end position="167"/>
    </location>
</feature>
<gene>
    <name evidence="4" type="ORF">SADUNF_Sadunf11G0066800</name>
</gene>
<dbReference type="Proteomes" id="UP000657918">
    <property type="component" value="Chromosome 11"/>
</dbReference>
<organism evidence="4 5">
    <name type="scientific">Salix dunnii</name>
    <dbReference type="NCBI Taxonomy" id="1413687"/>
    <lineage>
        <taxon>Eukaryota</taxon>
        <taxon>Viridiplantae</taxon>
        <taxon>Streptophyta</taxon>
        <taxon>Embryophyta</taxon>
        <taxon>Tracheophyta</taxon>
        <taxon>Spermatophyta</taxon>
        <taxon>Magnoliopsida</taxon>
        <taxon>eudicotyledons</taxon>
        <taxon>Gunneridae</taxon>
        <taxon>Pentapetalae</taxon>
        <taxon>rosids</taxon>
        <taxon>fabids</taxon>
        <taxon>Malpighiales</taxon>
        <taxon>Salicaceae</taxon>
        <taxon>Saliceae</taxon>
        <taxon>Salix</taxon>
    </lineage>
</organism>
<dbReference type="GO" id="GO:0008270">
    <property type="term" value="F:zinc ion binding"/>
    <property type="evidence" value="ECO:0007669"/>
    <property type="project" value="UniProtKB-KW"/>
</dbReference>